<dbReference type="Proteomes" id="UP000325255">
    <property type="component" value="Unassembled WGS sequence"/>
</dbReference>
<gene>
    <name evidence="1" type="ORF">F1189_13855</name>
</gene>
<keyword evidence="2" id="KW-1185">Reference proteome</keyword>
<dbReference type="AlphaFoldDB" id="A0A5M6ITJ8"/>
<accession>A0A5M6ITJ8</accession>
<protein>
    <submittedName>
        <fullName evidence="1">Uncharacterized protein</fullName>
    </submittedName>
</protein>
<dbReference type="RefSeq" id="WP_150041414.1">
    <property type="nucleotide sequence ID" value="NZ_OW485606.1"/>
</dbReference>
<organism evidence="1 2">
    <name type="scientific">Rhodovastum atsumiense</name>
    <dbReference type="NCBI Taxonomy" id="504468"/>
    <lineage>
        <taxon>Bacteria</taxon>
        <taxon>Pseudomonadati</taxon>
        <taxon>Pseudomonadota</taxon>
        <taxon>Alphaproteobacteria</taxon>
        <taxon>Acetobacterales</taxon>
        <taxon>Acetobacteraceae</taxon>
        <taxon>Rhodovastum</taxon>
    </lineage>
</organism>
<proteinExistence type="predicted"/>
<comment type="caution">
    <text evidence="1">The sequence shown here is derived from an EMBL/GenBank/DDBJ whole genome shotgun (WGS) entry which is preliminary data.</text>
</comment>
<dbReference type="OrthoDB" id="1360310at28211"/>
<dbReference type="EMBL" id="VWPK01000019">
    <property type="protein sequence ID" value="KAA5611640.1"/>
    <property type="molecule type" value="Genomic_DNA"/>
</dbReference>
<sequence length="67" mass="7432">MQIRLMGDDETAVRAAAAVLAEHVPGFGVTGEAPLRRAPGLRIYGAIVLELERPNDERPWRRARKIP</sequence>
<evidence type="ECO:0000313" key="2">
    <source>
        <dbReference type="Proteomes" id="UP000325255"/>
    </source>
</evidence>
<name>A0A5M6ITJ8_9PROT</name>
<evidence type="ECO:0000313" key="1">
    <source>
        <dbReference type="EMBL" id="KAA5611640.1"/>
    </source>
</evidence>
<reference evidence="1 2" key="1">
    <citation type="submission" date="2019-09" db="EMBL/GenBank/DDBJ databases">
        <title>Genome sequence of Rhodovastum atsumiense, a diverse member of the Acetobacteraceae family of non-sulfur purple photosynthetic bacteria.</title>
        <authorList>
            <person name="Meyer T."/>
            <person name="Kyndt J."/>
        </authorList>
    </citation>
    <scope>NUCLEOTIDE SEQUENCE [LARGE SCALE GENOMIC DNA]</scope>
    <source>
        <strain evidence="1 2">DSM 21279</strain>
    </source>
</reference>